<dbReference type="Proteomes" id="UP001472677">
    <property type="component" value="Unassembled WGS sequence"/>
</dbReference>
<evidence type="ECO:0000313" key="1">
    <source>
        <dbReference type="EMBL" id="KAK8515182.1"/>
    </source>
</evidence>
<proteinExistence type="predicted"/>
<evidence type="ECO:0000313" key="2">
    <source>
        <dbReference type="Proteomes" id="UP001472677"/>
    </source>
</evidence>
<comment type="caution">
    <text evidence="1">The sequence shown here is derived from an EMBL/GenBank/DDBJ whole genome shotgun (WGS) entry which is preliminary data.</text>
</comment>
<name>A0ABR2C6Y4_9ROSI</name>
<dbReference type="EMBL" id="JBBPBM010000064">
    <property type="protein sequence ID" value="KAK8515182.1"/>
    <property type="molecule type" value="Genomic_DNA"/>
</dbReference>
<sequence length="104" mass="11470">MNVCMDLIQEDQRPCCQGLKLSSVEVRKLTLFDCAKSLILRVPRSLSRGSKSVGEERREYELGDLSLARLKLGSSYAACLSSMKLLHLQLAPVSSTSADKHKSS</sequence>
<protein>
    <submittedName>
        <fullName evidence="1">Uncharacterized protein</fullName>
    </submittedName>
</protein>
<gene>
    <name evidence="1" type="ORF">V6N12_019230</name>
</gene>
<reference evidence="1 2" key="1">
    <citation type="journal article" date="2024" name="G3 (Bethesda)">
        <title>Genome assembly of Hibiscus sabdariffa L. provides insights into metabolisms of medicinal natural products.</title>
        <authorList>
            <person name="Kim T."/>
        </authorList>
    </citation>
    <scope>NUCLEOTIDE SEQUENCE [LARGE SCALE GENOMIC DNA]</scope>
    <source>
        <strain evidence="1">TK-2024</strain>
        <tissue evidence="1">Old leaves</tissue>
    </source>
</reference>
<accession>A0ABR2C6Y4</accession>
<organism evidence="1 2">
    <name type="scientific">Hibiscus sabdariffa</name>
    <name type="common">roselle</name>
    <dbReference type="NCBI Taxonomy" id="183260"/>
    <lineage>
        <taxon>Eukaryota</taxon>
        <taxon>Viridiplantae</taxon>
        <taxon>Streptophyta</taxon>
        <taxon>Embryophyta</taxon>
        <taxon>Tracheophyta</taxon>
        <taxon>Spermatophyta</taxon>
        <taxon>Magnoliopsida</taxon>
        <taxon>eudicotyledons</taxon>
        <taxon>Gunneridae</taxon>
        <taxon>Pentapetalae</taxon>
        <taxon>rosids</taxon>
        <taxon>malvids</taxon>
        <taxon>Malvales</taxon>
        <taxon>Malvaceae</taxon>
        <taxon>Malvoideae</taxon>
        <taxon>Hibiscus</taxon>
    </lineage>
</organism>
<keyword evidence="2" id="KW-1185">Reference proteome</keyword>